<name>A0A3M8CSE8_9BACL</name>
<proteinExistence type="inferred from homology"/>
<evidence type="ECO:0000313" key="3">
    <source>
        <dbReference type="EMBL" id="RNB78624.1"/>
    </source>
</evidence>
<dbReference type="SUPFAM" id="SSF53448">
    <property type="entry name" value="Nucleotide-diphospho-sugar transferases"/>
    <property type="match status" value="1"/>
</dbReference>
<keyword evidence="3" id="KW-0808">Transferase</keyword>
<protein>
    <submittedName>
        <fullName evidence="3">Glycosyltransferase family 2 protein</fullName>
    </submittedName>
</protein>
<comment type="caution">
    <text evidence="3">The sequence shown here is derived from an EMBL/GenBank/DDBJ whole genome shotgun (WGS) entry which is preliminary data.</text>
</comment>
<feature type="domain" description="Glycosyltransferase 2-like" evidence="2">
    <location>
        <begin position="10"/>
        <end position="181"/>
    </location>
</feature>
<dbReference type="AlphaFoldDB" id="A0A3M8CSE8"/>
<comment type="similarity">
    <text evidence="1">Belongs to the glycosyltransferase 2 family.</text>
</comment>
<accession>A0A3M8CSE8</accession>
<dbReference type="RefSeq" id="WP_122913378.1">
    <property type="nucleotide sequence ID" value="NZ_RHHT01000023.1"/>
</dbReference>
<dbReference type="PANTHER" id="PTHR22916:SF3">
    <property type="entry name" value="UDP-GLCNAC:BETAGAL BETA-1,3-N-ACETYLGLUCOSAMINYLTRANSFERASE-LIKE PROTEIN 1"/>
    <property type="match status" value="1"/>
</dbReference>
<dbReference type="Proteomes" id="UP000281915">
    <property type="component" value="Unassembled WGS sequence"/>
</dbReference>
<dbReference type="EMBL" id="RHHT01000023">
    <property type="protein sequence ID" value="RNB78624.1"/>
    <property type="molecule type" value="Genomic_DNA"/>
</dbReference>
<dbReference type="GO" id="GO:0016758">
    <property type="term" value="F:hexosyltransferase activity"/>
    <property type="evidence" value="ECO:0007669"/>
    <property type="project" value="UniProtKB-ARBA"/>
</dbReference>
<dbReference type="InterPro" id="IPR029044">
    <property type="entry name" value="Nucleotide-diphossugar_trans"/>
</dbReference>
<reference evidence="3 4" key="1">
    <citation type="submission" date="2018-10" db="EMBL/GenBank/DDBJ databases">
        <title>Phylogenomics of Brevibacillus.</title>
        <authorList>
            <person name="Dunlap C."/>
        </authorList>
    </citation>
    <scope>NUCLEOTIDE SEQUENCE [LARGE SCALE GENOMIC DNA]</scope>
    <source>
        <strain evidence="3 4">JCM 15085</strain>
    </source>
</reference>
<sequence>MTERKEGLVSLVITNYNRAKYLRECLESIRMQTYPRWEIIFVDDASTDDSVQVVREWVEEHRDMWSEDRQTVILTLPRNIGFAGAINAGFYLAQGEFIAVQDSDDYSDRERFAKQVEYLQQNPQAELVGTNYYAFPDHAPAEKKRATWIRYGEEIRRVYGRGGHCVCHGTILFRGKLFDQIGGPTRRITGAEDYEFIAKALNSKAQIENLPEPLYYYRVHDSQRSAQYYRRKESNDAN</sequence>
<gene>
    <name evidence="3" type="ORF">EDM58_11000</name>
</gene>
<dbReference type="Pfam" id="PF00535">
    <property type="entry name" value="Glycos_transf_2"/>
    <property type="match status" value="1"/>
</dbReference>
<organism evidence="3 4">
    <name type="scientific">Brevibacillus panacihumi</name>
    <dbReference type="NCBI Taxonomy" id="497735"/>
    <lineage>
        <taxon>Bacteria</taxon>
        <taxon>Bacillati</taxon>
        <taxon>Bacillota</taxon>
        <taxon>Bacilli</taxon>
        <taxon>Bacillales</taxon>
        <taxon>Paenibacillaceae</taxon>
        <taxon>Brevibacillus</taxon>
    </lineage>
</organism>
<evidence type="ECO:0000256" key="1">
    <source>
        <dbReference type="ARBA" id="ARBA00006739"/>
    </source>
</evidence>
<evidence type="ECO:0000259" key="2">
    <source>
        <dbReference type="Pfam" id="PF00535"/>
    </source>
</evidence>
<dbReference type="PANTHER" id="PTHR22916">
    <property type="entry name" value="GLYCOSYLTRANSFERASE"/>
    <property type="match status" value="1"/>
</dbReference>
<dbReference type="InterPro" id="IPR001173">
    <property type="entry name" value="Glyco_trans_2-like"/>
</dbReference>
<dbReference type="Gene3D" id="3.90.550.10">
    <property type="entry name" value="Spore Coat Polysaccharide Biosynthesis Protein SpsA, Chain A"/>
    <property type="match status" value="1"/>
</dbReference>
<evidence type="ECO:0000313" key="4">
    <source>
        <dbReference type="Proteomes" id="UP000281915"/>
    </source>
</evidence>